<dbReference type="AlphaFoldDB" id="A0A834TLV4"/>
<reference evidence="1" key="1">
    <citation type="submission" date="2020-09" db="EMBL/GenBank/DDBJ databases">
        <title>Genome-Enabled Discovery of Anthraquinone Biosynthesis in Senna tora.</title>
        <authorList>
            <person name="Kang S.-H."/>
            <person name="Pandey R.P."/>
            <person name="Lee C.-M."/>
            <person name="Sim J.-S."/>
            <person name="Jeong J.-T."/>
            <person name="Choi B.-S."/>
            <person name="Jung M."/>
            <person name="Ginzburg D."/>
            <person name="Zhao K."/>
            <person name="Won S.Y."/>
            <person name="Oh T.-J."/>
            <person name="Yu Y."/>
            <person name="Kim N.-H."/>
            <person name="Lee O.R."/>
            <person name="Lee T.-H."/>
            <person name="Bashyal P."/>
            <person name="Kim T.-S."/>
            <person name="Lee W.-H."/>
            <person name="Kawkins C."/>
            <person name="Kim C.-K."/>
            <person name="Kim J.S."/>
            <person name="Ahn B.O."/>
            <person name="Rhee S.Y."/>
            <person name="Sohng J.K."/>
        </authorList>
    </citation>
    <scope>NUCLEOTIDE SEQUENCE</scope>
    <source>
        <tissue evidence="1">Leaf</tissue>
    </source>
</reference>
<keyword evidence="2" id="KW-1185">Reference proteome</keyword>
<protein>
    <submittedName>
        <fullName evidence="1">Uncharacterized protein</fullName>
    </submittedName>
</protein>
<accession>A0A834TLV4</accession>
<organism evidence="1 2">
    <name type="scientific">Senna tora</name>
    <dbReference type="NCBI Taxonomy" id="362788"/>
    <lineage>
        <taxon>Eukaryota</taxon>
        <taxon>Viridiplantae</taxon>
        <taxon>Streptophyta</taxon>
        <taxon>Embryophyta</taxon>
        <taxon>Tracheophyta</taxon>
        <taxon>Spermatophyta</taxon>
        <taxon>Magnoliopsida</taxon>
        <taxon>eudicotyledons</taxon>
        <taxon>Gunneridae</taxon>
        <taxon>Pentapetalae</taxon>
        <taxon>rosids</taxon>
        <taxon>fabids</taxon>
        <taxon>Fabales</taxon>
        <taxon>Fabaceae</taxon>
        <taxon>Caesalpinioideae</taxon>
        <taxon>Cassia clade</taxon>
        <taxon>Senna</taxon>
    </lineage>
</organism>
<dbReference type="Proteomes" id="UP000634136">
    <property type="component" value="Unassembled WGS sequence"/>
</dbReference>
<comment type="caution">
    <text evidence="1">The sequence shown here is derived from an EMBL/GenBank/DDBJ whole genome shotgun (WGS) entry which is preliminary data.</text>
</comment>
<evidence type="ECO:0000313" key="2">
    <source>
        <dbReference type="Proteomes" id="UP000634136"/>
    </source>
</evidence>
<gene>
    <name evidence="1" type="ORF">G2W53_021946</name>
</gene>
<sequence>MRPWPSSPVVVDGPIAVVCHVSSVFKLFMGFRWVRWFSVVDMVVFGGRYGDLRWFSVGYSDST</sequence>
<evidence type="ECO:0000313" key="1">
    <source>
        <dbReference type="EMBL" id="KAF7823802.1"/>
    </source>
</evidence>
<dbReference type="EMBL" id="JAAIUW010000007">
    <property type="protein sequence ID" value="KAF7823802.1"/>
    <property type="molecule type" value="Genomic_DNA"/>
</dbReference>
<name>A0A834TLV4_9FABA</name>
<proteinExistence type="predicted"/>